<evidence type="ECO:0000313" key="2">
    <source>
        <dbReference type="EMBL" id="PKY73445.1"/>
    </source>
</evidence>
<evidence type="ECO:0000259" key="1">
    <source>
        <dbReference type="Pfam" id="PF07969"/>
    </source>
</evidence>
<proteinExistence type="predicted"/>
<dbReference type="PANTHER" id="PTHR22642:SF2">
    <property type="entry name" value="PROTEIN LONG AFTER FAR-RED 3"/>
    <property type="match status" value="1"/>
</dbReference>
<feature type="domain" description="Amidohydrolase 3" evidence="1">
    <location>
        <begin position="62"/>
        <end position="534"/>
    </location>
</feature>
<dbReference type="InterPro" id="IPR011059">
    <property type="entry name" value="Metal-dep_hydrolase_composite"/>
</dbReference>
<comment type="caution">
    <text evidence="2">The sequence shown here is derived from an EMBL/GenBank/DDBJ whole genome shotgun (WGS) entry which is preliminary data.</text>
</comment>
<sequence length="539" mass="57704">MTNGVQMDLIITARNIHTLTPAPAGTNAISALGITGGRIERVGTRAQAELWQAASRADYLDATITPGLVDAHVHPIWGQQIARGTYLGKVTGSKHAAEFLSQQVGEVAPGEWIFAWGLEQSAFGADTPSGADFTETFPHNPVFVMLFDGHAALANAKALEQAHIEGAEPLAGAGQIIVDEAGKPTGFLREASAINRLKEAAPPLTFEQKVKNTLATLRAMAKNGLTGGEMLDFDDPQSLQVLAQIEAEGELPLRLRVAPWVLSGHPKGRVQQIIDMQGIGGRRYCVRGAKMMIDGTIDNGSGWLAEPDAMGEGTHSAYANTDEYLECLRAFDAAGVPTSTHAIGDRGIEFVIEAIASLGHTSVYHRIEHIEEITDRAVDALASTRVSASMQPTHCTHFLDPDGADAWSRRLGRERAKRAFRLRDVFEAAQHLALGSDWPIANFDPREIMADAISRRHTKDPASRPITPEQALTNRQALQCYTRGVAGSNGSTGGRIAVGELADLTIFAADPLQLSPEELADVEIVATYVGGQRIAGATV</sequence>
<dbReference type="GO" id="GO:0016810">
    <property type="term" value="F:hydrolase activity, acting on carbon-nitrogen (but not peptide) bonds"/>
    <property type="evidence" value="ECO:0007669"/>
    <property type="project" value="InterPro"/>
</dbReference>
<dbReference type="Gene3D" id="2.30.40.10">
    <property type="entry name" value="Urease, subunit C, domain 1"/>
    <property type="match status" value="1"/>
</dbReference>
<dbReference type="Pfam" id="PF07969">
    <property type="entry name" value="Amidohydro_3"/>
    <property type="match status" value="1"/>
</dbReference>
<dbReference type="AlphaFoldDB" id="A0A2I1IQQ3"/>
<gene>
    <name evidence="2" type="ORF">CYJ19_02360</name>
</gene>
<dbReference type="EMBL" id="PKKO01000001">
    <property type="protein sequence ID" value="PKY73445.1"/>
    <property type="molecule type" value="Genomic_DNA"/>
</dbReference>
<dbReference type="SUPFAM" id="SSF51338">
    <property type="entry name" value="Composite domain of metallo-dependent hydrolases"/>
    <property type="match status" value="1"/>
</dbReference>
<keyword evidence="3" id="KW-1185">Reference proteome</keyword>
<dbReference type="InterPro" id="IPR013108">
    <property type="entry name" value="Amidohydro_3"/>
</dbReference>
<dbReference type="Gene3D" id="3.20.20.140">
    <property type="entry name" value="Metal-dependent hydrolases"/>
    <property type="match status" value="1"/>
</dbReference>
<dbReference type="SUPFAM" id="SSF51556">
    <property type="entry name" value="Metallo-dependent hydrolases"/>
    <property type="match status" value="1"/>
</dbReference>
<dbReference type="Proteomes" id="UP000235122">
    <property type="component" value="Unassembled WGS sequence"/>
</dbReference>
<organism evidence="2 3">
    <name type="scientific">Winkia neuii</name>
    <dbReference type="NCBI Taxonomy" id="33007"/>
    <lineage>
        <taxon>Bacteria</taxon>
        <taxon>Bacillati</taxon>
        <taxon>Actinomycetota</taxon>
        <taxon>Actinomycetes</taxon>
        <taxon>Actinomycetales</taxon>
        <taxon>Actinomycetaceae</taxon>
        <taxon>Winkia</taxon>
    </lineage>
</organism>
<dbReference type="PANTHER" id="PTHR22642">
    <property type="entry name" value="IMIDAZOLONEPROPIONASE"/>
    <property type="match status" value="1"/>
</dbReference>
<name>A0A2I1IQQ3_9ACTO</name>
<keyword evidence="2" id="KW-0378">Hydrolase</keyword>
<dbReference type="STRING" id="33007.HMPREF3198_01073"/>
<accession>A0A2I1IQQ3</accession>
<dbReference type="InterPro" id="IPR032466">
    <property type="entry name" value="Metal_Hydrolase"/>
</dbReference>
<evidence type="ECO:0000313" key="3">
    <source>
        <dbReference type="Proteomes" id="UP000235122"/>
    </source>
</evidence>
<reference evidence="2 3" key="1">
    <citation type="submission" date="2017-12" db="EMBL/GenBank/DDBJ databases">
        <title>Phylogenetic diversity of female urinary microbiome.</title>
        <authorList>
            <person name="Thomas-White K."/>
            <person name="Wolfe A.J."/>
        </authorList>
    </citation>
    <scope>NUCLEOTIDE SEQUENCE [LARGE SCALE GENOMIC DNA]</scope>
    <source>
        <strain evidence="2 3">UMB0402</strain>
    </source>
</reference>
<protein>
    <submittedName>
        <fullName evidence="2">Amidohydrolase</fullName>
    </submittedName>
</protein>
<dbReference type="Gene3D" id="3.10.310.70">
    <property type="match status" value="1"/>
</dbReference>